<dbReference type="OrthoDB" id="9799367at2"/>
<dbReference type="STRING" id="458.Lrub_2739"/>
<dbReference type="Proteomes" id="UP000054608">
    <property type="component" value="Unassembled WGS sequence"/>
</dbReference>
<reference evidence="1 2" key="1">
    <citation type="submission" date="2015-11" db="EMBL/GenBank/DDBJ databases">
        <title>Genomic analysis of 38 Legionella species identifies large and diverse effector repertoires.</title>
        <authorList>
            <person name="Burstein D."/>
            <person name="Amaro F."/>
            <person name="Zusman T."/>
            <person name="Lifshitz Z."/>
            <person name="Cohen O."/>
            <person name="Gilbert J.A."/>
            <person name="Pupko T."/>
            <person name="Shuman H.A."/>
            <person name="Segal G."/>
        </authorList>
    </citation>
    <scope>NUCLEOTIDE SEQUENCE [LARGE SCALE GENOMIC DNA]</scope>
    <source>
        <strain evidence="1 2">WA-270A-C2</strain>
    </source>
</reference>
<accession>A0A0W0XN41</accession>
<evidence type="ECO:0000313" key="1">
    <source>
        <dbReference type="EMBL" id="KTD45942.1"/>
    </source>
</evidence>
<dbReference type="EMBL" id="LNYT01000022">
    <property type="protein sequence ID" value="KTD45942.1"/>
    <property type="molecule type" value="Genomic_DNA"/>
</dbReference>
<dbReference type="PATRIC" id="fig|458.5.peg.2858"/>
<proteinExistence type="predicted"/>
<keyword evidence="2" id="KW-1185">Reference proteome</keyword>
<sequence>MRGIIHFIGLVFLGLLSMDALAGAQPKFSFFVIERGQPVITSDGATQVIYQVTNNTRITRTLVMVPRPGLALVAGLPGKCDAPFTLAPGQSCQLHIIVVGSEIGSGVSGGPVVCKTYLPNSTIPDTSLCSQPASGDTLNIRVVG</sequence>
<dbReference type="RefSeq" id="WP_058532686.1">
    <property type="nucleotide sequence ID" value="NZ_CAAAIN010000004.1"/>
</dbReference>
<protein>
    <submittedName>
        <fullName evidence="1">Protein with a bacterial immunoglobulin-like domain protein</fullName>
    </submittedName>
</protein>
<gene>
    <name evidence="1" type="ORF">Lrub_2739</name>
</gene>
<comment type="caution">
    <text evidence="1">The sequence shown here is derived from an EMBL/GenBank/DDBJ whole genome shotgun (WGS) entry which is preliminary data.</text>
</comment>
<evidence type="ECO:0000313" key="2">
    <source>
        <dbReference type="Proteomes" id="UP000054608"/>
    </source>
</evidence>
<organism evidence="1 2">
    <name type="scientific">Legionella rubrilucens</name>
    <dbReference type="NCBI Taxonomy" id="458"/>
    <lineage>
        <taxon>Bacteria</taxon>
        <taxon>Pseudomonadati</taxon>
        <taxon>Pseudomonadota</taxon>
        <taxon>Gammaproteobacteria</taxon>
        <taxon>Legionellales</taxon>
        <taxon>Legionellaceae</taxon>
        <taxon>Legionella</taxon>
    </lineage>
</organism>
<dbReference type="AlphaFoldDB" id="A0A0W0XN41"/>
<name>A0A0W0XN41_9GAMM</name>